<sequence>MSTTKKMPTDFAGLLHYQHSTYNEFHKNPANVRLHLWAVPLFQLGNIAIVLGPLLLLVPVSAPVAIGVSVGGIVMSAISLAAQSRGHSTEVNPPEPFESRLNFVQRIFGEQWINFPRFVLSGGWRIAFEKAPTKHYHADPSPLP</sequence>
<accession>A0A6G0WNC3</accession>
<dbReference type="VEuPathDB" id="FungiDB:AeMF1_001251"/>
<keyword evidence="3" id="KW-1185">Reference proteome</keyword>
<proteinExistence type="predicted"/>
<comment type="caution">
    <text evidence="2">The sequence shown here is derived from an EMBL/GenBank/DDBJ whole genome shotgun (WGS) entry which is preliminary data.</text>
</comment>
<feature type="transmembrane region" description="Helical" evidence="1">
    <location>
        <begin position="36"/>
        <end position="58"/>
    </location>
</feature>
<keyword evidence="1" id="KW-1133">Transmembrane helix</keyword>
<dbReference type="Proteomes" id="UP000481153">
    <property type="component" value="Unassembled WGS sequence"/>
</dbReference>
<evidence type="ECO:0008006" key="4">
    <source>
        <dbReference type="Google" id="ProtNLM"/>
    </source>
</evidence>
<keyword evidence="1" id="KW-0812">Transmembrane</keyword>
<evidence type="ECO:0000256" key="1">
    <source>
        <dbReference type="SAM" id="Phobius"/>
    </source>
</evidence>
<protein>
    <recommendedName>
        <fullName evidence="4">DUF962 domain-containing protein</fullName>
    </recommendedName>
</protein>
<gene>
    <name evidence="2" type="ORF">Ae201684_013424</name>
</gene>
<evidence type="ECO:0000313" key="2">
    <source>
        <dbReference type="EMBL" id="KAF0728855.1"/>
    </source>
</evidence>
<organism evidence="2 3">
    <name type="scientific">Aphanomyces euteiches</name>
    <dbReference type="NCBI Taxonomy" id="100861"/>
    <lineage>
        <taxon>Eukaryota</taxon>
        <taxon>Sar</taxon>
        <taxon>Stramenopiles</taxon>
        <taxon>Oomycota</taxon>
        <taxon>Saprolegniomycetes</taxon>
        <taxon>Saprolegniales</taxon>
        <taxon>Verrucalvaceae</taxon>
        <taxon>Aphanomyces</taxon>
    </lineage>
</organism>
<feature type="transmembrane region" description="Helical" evidence="1">
    <location>
        <begin position="64"/>
        <end position="82"/>
    </location>
</feature>
<keyword evidence="1" id="KW-0472">Membrane</keyword>
<dbReference type="AlphaFoldDB" id="A0A6G0WNC3"/>
<reference evidence="2 3" key="1">
    <citation type="submission" date="2019-07" db="EMBL/GenBank/DDBJ databases">
        <title>Genomics analysis of Aphanomyces spp. identifies a new class of oomycete effector associated with host adaptation.</title>
        <authorList>
            <person name="Gaulin E."/>
        </authorList>
    </citation>
    <scope>NUCLEOTIDE SEQUENCE [LARGE SCALE GENOMIC DNA]</scope>
    <source>
        <strain evidence="2 3">ATCC 201684</strain>
    </source>
</reference>
<dbReference type="EMBL" id="VJMJ01000172">
    <property type="protein sequence ID" value="KAF0728855.1"/>
    <property type="molecule type" value="Genomic_DNA"/>
</dbReference>
<evidence type="ECO:0000313" key="3">
    <source>
        <dbReference type="Proteomes" id="UP000481153"/>
    </source>
</evidence>
<name>A0A6G0WNC3_9STRA</name>